<dbReference type="Pfam" id="PF01582">
    <property type="entry name" value="TIR"/>
    <property type="match status" value="1"/>
</dbReference>
<sequence>MASFSSSASNSQYCPRWKYDVFLSFRGVDTRNNFTSHLHKGLKNRGISTFLDDERLEDGDSISKELVQAIEESQVACNRFLKELCYIKVVLE</sequence>
<dbReference type="InterPro" id="IPR000157">
    <property type="entry name" value="TIR_dom"/>
</dbReference>
<reference evidence="3 4" key="1">
    <citation type="submission" date="2020-09" db="EMBL/GenBank/DDBJ databases">
        <title>De no assembly of potato wild relative species, Solanum commersonii.</title>
        <authorList>
            <person name="Cho K."/>
        </authorList>
    </citation>
    <scope>NUCLEOTIDE SEQUENCE [LARGE SCALE GENOMIC DNA]</scope>
    <source>
        <strain evidence="3">LZ3.2</strain>
        <tissue evidence="3">Leaf</tissue>
    </source>
</reference>
<organism evidence="3 4">
    <name type="scientific">Solanum commersonii</name>
    <name type="common">Commerson's wild potato</name>
    <name type="synonym">Commerson's nightshade</name>
    <dbReference type="NCBI Taxonomy" id="4109"/>
    <lineage>
        <taxon>Eukaryota</taxon>
        <taxon>Viridiplantae</taxon>
        <taxon>Streptophyta</taxon>
        <taxon>Embryophyta</taxon>
        <taxon>Tracheophyta</taxon>
        <taxon>Spermatophyta</taxon>
        <taxon>Magnoliopsida</taxon>
        <taxon>eudicotyledons</taxon>
        <taxon>Gunneridae</taxon>
        <taxon>Pentapetalae</taxon>
        <taxon>asterids</taxon>
        <taxon>lamiids</taxon>
        <taxon>Solanales</taxon>
        <taxon>Solanaceae</taxon>
        <taxon>Solanoideae</taxon>
        <taxon>Solaneae</taxon>
        <taxon>Solanum</taxon>
    </lineage>
</organism>
<evidence type="ECO:0000313" key="4">
    <source>
        <dbReference type="Proteomes" id="UP000824120"/>
    </source>
</evidence>
<dbReference type="PANTHER" id="PTHR32009">
    <property type="entry name" value="TMV RESISTANCE PROTEIN N-LIKE"/>
    <property type="match status" value="1"/>
</dbReference>
<dbReference type="OrthoDB" id="1303096at2759"/>
<dbReference type="Gene3D" id="3.40.50.10140">
    <property type="entry name" value="Toll/interleukin-1 receptor homology (TIR) domain"/>
    <property type="match status" value="1"/>
</dbReference>
<gene>
    <name evidence="3" type="ORF">H5410_054374</name>
</gene>
<keyword evidence="4" id="KW-1185">Reference proteome</keyword>
<dbReference type="GO" id="GO:0007165">
    <property type="term" value="P:signal transduction"/>
    <property type="evidence" value="ECO:0007669"/>
    <property type="project" value="InterPro"/>
</dbReference>
<evidence type="ECO:0000259" key="2">
    <source>
        <dbReference type="PROSITE" id="PS50104"/>
    </source>
</evidence>
<accession>A0A9J5WH05</accession>
<dbReference type="PANTHER" id="PTHR32009:SF99">
    <property type="entry name" value="TMV RESISTANCE PROTEIN N"/>
    <property type="match status" value="1"/>
</dbReference>
<comment type="caution">
    <text evidence="3">The sequence shown here is derived from an EMBL/GenBank/DDBJ whole genome shotgun (WGS) entry which is preliminary data.</text>
</comment>
<evidence type="ECO:0000313" key="3">
    <source>
        <dbReference type="EMBL" id="KAG5574240.1"/>
    </source>
</evidence>
<name>A0A9J5WH05_SOLCO</name>
<feature type="domain" description="TIR" evidence="2">
    <location>
        <begin position="17"/>
        <end position="92"/>
    </location>
</feature>
<dbReference type="SUPFAM" id="SSF52200">
    <property type="entry name" value="Toll/Interleukin receptor TIR domain"/>
    <property type="match status" value="1"/>
</dbReference>
<evidence type="ECO:0000256" key="1">
    <source>
        <dbReference type="ARBA" id="ARBA00023027"/>
    </source>
</evidence>
<dbReference type="EMBL" id="JACXVP010000011">
    <property type="protein sequence ID" value="KAG5574240.1"/>
    <property type="molecule type" value="Genomic_DNA"/>
</dbReference>
<keyword evidence="1" id="KW-0520">NAD</keyword>
<protein>
    <recommendedName>
        <fullName evidence="2">TIR domain-containing protein</fullName>
    </recommendedName>
</protein>
<dbReference type="PROSITE" id="PS50104">
    <property type="entry name" value="TIR"/>
    <property type="match status" value="1"/>
</dbReference>
<dbReference type="Proteomes" id="UP000824120">
    <property type="component" value="Chromosome 11"/>
</dbReference>
<dbReference type="AlphaFoldDB" id="A0A9J5WH05"/>
<dbReference type="InterPro" id="IPR035897">
    <property type="entry name" value="Toll_tir_struct_dom_sf"/>
</dbReference>
<proteinExistence type="predicted"/>